<reference evidence="8 9" key="1">
    <citation type="submission" date="2024-08" db="EMBL/GenBank/DDBJ databases">
        <authorList>
            <person name="Cucini C."/>
            <person name="Frati F."/>
        </authorList>
    </citation>
    <scope>NUCLEOTIDE SEQUENCE [LARGE SCALE GENOMIC DNA]</scope>
</reference>
<feature type="domain" description="C2H2-type" evidence="7">
    <location>
        <begin position="262"/>
        <end position="290"/>
    </location>
</feature>
<keyword evidence="9" id="KW-1185">Reference proteome</keyword>
<feature type="domain" description="C2H2-type" evidence="7">
    <location>
        <begin position="60"/>
        <end position="89"/>
    </location>
</feature>
<sequence>MTPPSQREALAREFVYRSWPKAEGLGPASTPPIKRQVTPPLDRPEVLRYDPEKEESSRPFRCPDCGRRYKDERLLNRCHRTWYHKPKRECPKCGENFRWTRELWKHMRDKHTEVRERNGSGPKMERKKKELTLLSRKRKDWNGMALLTTKRKKSKEVNPLLPIKPKEVNLIPTKPKKVKANQLPTNRKKQAEKPVNPCPVCGKPIKGSLISPQMTKHLRTHQRVKERRVFICESCGRLFTTRRYLKLHIERHEKNKTTPTEIMCHLCGKRLSSLRGLELHKTAAHSNRKNHCNICSKYFASKTGFKSHMELYHENCDDEQSQDQSETPTTTVSYKKRMCYYPSCKSIFRNQLNLQSHVEQMHSISSDPQFMCNLCGRTFVNRKRLSRHSVFHTREKPHKCEICGYAFSQRSSLKAHLANMHGQGHKNQECYPCGQPNCKKTFKCNDYLKKHLLKVRKLRSGGGIATNLNTSVVETVSNNGEDKRLAIV</sequence>
<dbReference type="PROSITE" id="PS50157">
    <property type="entry name" value="ZINC_FINGER_C2H2_2"/>
    <property type="match status" value="7"/>
</dbReference>
<evidence type="ECO:0000256" key="5">
    <source>
        <dbReference type="PROSITE-ProRule" id="PRU00042"/>
    </source>
</evidence>
<feature type="domain" description="C2H2-type" evidence="7">
    <location>
        <begin position="230"/>
        <end position="257"/>
    </location>
</feature>
<gene>
    <name evidence="8" type="ORF">ODALV1_LOCUS22710</name>
</gene>
<evidence type="ECO:0000256" key="2">
    <source>
        <dbReference type="ARBA" id="ARBA00022737"/>
    </source>
</evidence>
<evidence type="ECO:0000256" key="3">
    <source>
        <dbReference type="ARBA" id="ARBA00022771"/>
    </source>
</evidence>
<proteinExistence type="predicted"/>
<dbReference type="InterPro" id="IPR013087">
    <property type="entry name" value="Znf_C2H2_type"/>
</dbReference>
<keyword evidence="2" id="KW-0677">Repeat</keyword>
<dbReference type="Gene3D" id="3.30.160.60">
    <property type="entry name" value="Classic Zinc Finger"/>
    <property type="match status" value="5"/>
</dbReference>
<feature type="domain" description="C2H2-type" evidence="7">
    <location>
        <begin position="398"/>
        <end position="421"/>
    </location>
</feature>
<comment type="caution">
    <text evidence="8">The sequence shown here is derived from an EMBL/GenBank/DDBJ whole genome shotgun (WGS) entry which is preliminary data.</text>
</comment>
<keyword evidence="1" id="KW-0479">Metal-binding</keyword>
<evidence type="ECO:0000256" key="4">
    <source>
        <dbReference type="ARBA" id="ARBA00022833"/>
    </source>
</evidence>
<feature type="compositionally biased region" description="Basic and acidic residues" evidence="6">
    <location>
        <begin position="42"/>
        <end position="58"/>
    </location>
</feature>
<dbReference type="SUPFAM" id="SSF57667">
    <property type="entry name" value="beta-beta-alpha zinc fingers"/>
    <property type="match status" value="4"/>
</dbReference>
<evidence type="ECO:0000256" key="6">
    <source>
        <dbReference type="SAM" id="MobiDB-lite"/>
    </source>
</evidence>
<dbReference type="Pfam" id="PF00096">
    <property type="entry name" value="zf-C2H2"/>
    <property type="match status" value="2"/>
</dbReference>
<keyword evidence="3 5" id="KW-0863">Zinc-finger</keyword>
<dbReference type="Proteomes" id="UP001642540">
    <property type="component" value="Unassembled WGS sequence"/>
</dbReference>
<evidence type="ECO:0000259" key="7">
    <source>
        <dbReference type="PROSITE" id="PS50157"/>
    </source>
</evidence>
<dbReference type="PANTHER" id="PTHR24379:SF121">
    <property type="entry name" value="C2H2-TYPE DOMAIN-CONTAINING PROTEIN"/>
    <property type="match status" value="1"/>
</dbReference>
<dbReference type="Pfam" id="PF12874">
    <property type="entry name" value="zf-met"/>
    <property type="match status" value="1"/>
</dbReference>
<keyword evidence="4" id="KW-0862">Zinc</keyword>
<dbReference type="InterPro" id="IPR036236">
    <property type="entry name" value="Znf_C2H2_sf"/>
</dbReference>
<name>A0ABP1RJ29_9HEXA</name>
<evidence type="ECO:0000256" key="1">
    <source>
        <dbReference type="ARBA" id="ARBA00022723"/>
    </source>
</evidence>
<feature type="domain" description="C2H2-type" evidence="7">
    <location>
        <begin position="290"/>
        <end position="318"/>
    </location>
</feature>
<organism evidence="8 9">
    <name type="scientific">Orchesella dallaii</name>
    <dbReference type="NCBI Taxonomy" id="48710"/>
    <lineage>
        <taxon>Eukaryota</taxon>
        <taxon>Metazoa</taxon>
        <taxon>Ecdysozoa</taxon>
        <taxon>Arthropoda</taxon>
        <taxon>Hexapoda</taxon>
        <taxon>Collembola</taxon>
        <taxon>Entomobryomorpha</taxon>
        <taxon>Entomobryoidea</taxon>
        <taxon>Orchesellidae</taxon>
        <taxon>Orchesellinae</taxon>
        <taxon>Orchesella</taxon>
    </lineage>
</organism>
<dbReference type="PROSITE" id="PS00028">
    <property type="entry name" value="ZINC_FINGER_C2H2_1"/>
    <property type="match status" value="6"/>
</dbReference>
<evidence type="ECO:0000313" key="9">
    <source>
        <dbReference type="Proteomes" id="UP001642540"/>
    </source>
</evidence>
<feature type="domain" description="C2H2-type" evidence="7">
    <location>
        <begin position="370"/>
        <end position="397"/>
    </location>
</feature>
<dbReference type="EMBL" id="CAXLJM020000075">
    <property type="protein sequence ID" value="CAL8128951.1"/>
    <property type="molecule type" value="Genomic_DNA"/>
</dbReference>
<feature type="region of interest" description="Disordered" evidence="6">
    <location>
        <begin position="21"/>
        <end position="61"/>
    </location>
</feature>
<evidence type="ECO:0000313" key="8">
    <source>
        <dbReference type="EMBL" id="CAL8128951.1"/>
    </source>
</evidence>
<dbReference type="SMART" id="SM00355">
    <property type="entry name" value="ZnF_C2H2"/>
    <property type="match status" value="10"/>
</dbReference>
<dbReference type="PANTHER" id="PTHR24379">
    <property type="entry name" value="KRAB AND ZINC FINGER DOMAIN-CONTAINING"/>
    <property type="match status" value="1"/>
</dbReference>
<feature type="domain" description="C2H2-type" evidence="7">
    <location>
        <begin position="88"/>
        <end position="116"/>
    </location>
</feature>
<accession>A0ABP1RJ29</accession>
<protein>
    <recommendedName>
        <fullName evidence="7">C2H2-type domain-containing protein</fullName>
    </recommendedName>
</protein>